<dbReference type="GO" id="GO:0006412">
    <property type="term" value="P:translation"/>
    <property type="evidence" value="ECO:0007669"/>
    <property type="project" value="UniProtKB-UniRule"/>
</dbReference>
<keyword evidence="5 7" id="KW-0687">Ribonucleoprotein</keyword>
<dbReference type="GO" id="GO:0019843">
    <property type="term" value="F:rRNA binding"/>
    <property type="evidence" value="ECO:0007669"/>
    <property type="project" value="UniProtKB-UniRule"/>
</dbReference>
<dbReference type="SUPFAM" id="SSF54843">
    <property type="entry name" value="Ribosomal protein L22"/>
    <property type="match status" value="1"/>
</dbReference>
<dbReference type="HAMAP" id="MF_01331_B">
    <property type="entry name" value="Ribosomal_uL22_B"/>
    <property type="match status" value="1"/>
</dbReference>
<accession>A0A2M8EQB4</accession>
<dbReference type="InterPro" id="IPR005727">
    <property type="entry name" value="Ribosomal_uL22_bac/chlpt-type"/>
</dbReference>
<name>A0A2M8EQB4_9BACT</name>
<comment type="subunit">
    <text evidence="7 9">Part of the 50S ribosomal subunit.</text>
</comment>
<evidence type="ECO:0000256" key="8">
    <source>
        <dbReference type="RuleBase" id="RU004005"/>
    </source>
</evidence>
<evidence type="ECO:0000256" key="1">
    <source>
        <dbReference type="ARBA" id="ARBA00009451"/>
    </source>
</evidence>
<keyword evidence="3 7" id="KW-0694">RNA-binding</keyword>
<dbReference type="GO" id="GO:0003735">
    <property type="term" value="F:structural constituent of ribosome"/>
    <property type="evidence" value="ECO:0007669"/>
    <property type="project" value="InterPro"/>
</dbReference>
<dbReference type="Gene3D" id="3.90.470.10">
    <property type="entry name" value="Ribosomal protein L22/L17"/>
    <property type="match status" value="1"/>
</dbReference>
<evidence type="ECO:0000313" key="11">
    <source>
        <dbReference type="EMBL" id="PJC24912.1"/>
    </source>
</evidence>
<evidence type="ECO:0000256" key="5">
    <source>
        <dbReference type="ARBA" id="ARBA00023274"/>
    </source>
</evidence>
<protein>
    <recommendedName>
        <fullName evidence="6 7">Large ribosomal subunit protein uL22</fullName>
    </recommendedName>
</protein>
<dbReference type="InterPro" id="IPR047867">
    <property type="entry name" value="Ribosomal_uL22_bac/org-type"/>
</dbReference>
<evidence type="ECO:0000256" key="7">
    <source>
        <dbReference type="HAMAP-Rule" id="MF_01331"/>
    </source>
</evidence>
<dbReference type="InterPro" id="IPR036394">
    <property type="entry name" value="Ribosomal_uL22_sf"/>
</dbReference>
<evidence type="ECO:0000256" key="2">
    <source>
        <dbReference type="ARBA" id="ARBA00022730"/>
    </source>
</evidence>
<evidence type="ECO:0000256" key="9">
    <source>
        <dbReference type="RuleBase" id="RU004006"/>
    </source>
</evidence>
<dbReference type="GO" id="GO:0022625">
    <property type="term" value="C:cytosolic large ribosomal subunit"/>
    <property type="evidence" value="ECO:0007669"/>
    <property type="project" value="TreeGrafter"/>
</dbReference>
<dbReference type="PANTHER" id="PTHR13501">
    <property type="entry name" value="CHLOROPLAST 50S RIBOSOMAL PROTEIN L22-RELATED"/>
    <property type="match status" value="1"/>
</dbReference>
<dbReference type="AlphaFoldDB" id="A0A2M8EQB4"/>
<dbReference type="PROSITE" id="PS00464">
    <property type="entry name" value="RIBOSOMAL_L22"/>
    <property type="match status" value="1"/>
</dbReference>
<dbReference type="InterPro" id="IPR018260">
    <property type="entry name" value="Ribosomal_uL22_CS"/>
</dbReference>
<dbReference type="InterPro" id="IPR001063">
    <property type="entry name" value="Ribosomal_uL22"/>
</dbReference>
<evidence type="ECO:0000256" key="3">
    <source>
        <dbReference type="ARBA" id="ARBA00022884"/>
    </source>
</evidence>
<organism evidence="11 12">
    <name type="scientific">Candidatus Uhrbacteria bacterium CG_4_9_14_0_2_um_filter_41_50</name>
    <dbReference type="NCBI Taxonomy" id="1975031"/>
    <lineage>
        <taxon>Bacteria</taxon>
        <taxon>Candidatus Uhriibacteriota</taxon>
    </lineage>
</organism>
<dbReference type="EMBL" id="PFSI01000009">
    <property type="protein sequence ID" value="PJC24912.1"/>
    <property type="molecule type" value="Genomic_DNA"/>
</dbReference>
<dbReference type="Pfam" id="PF00237">
    <property type="entry name" value="Ribosomal_L22"/>
    <property type="match status" value="1"/>
</dbReference>
<keyword evidence="2 7" id="KW-0699">rRNA-binding</keyword>
<dbReference type="NCBIfam" id="TIGR01044">
    <property type="entry name" value="rplV_bact"/>
    <property type="match status" value="1"/>
</dbReference>
<evidence type="ECO:0000256" key="6">
    <source>
        <dbReference type="ARBA" id="ARBA00035207"/>
    </source>
</evidence>
<comment type="function">
    <text evidence="7 10">This protein binds specifically to 23S rRNA; its binding is stimulated by other ribosomal proteins, e.g., L4, L17, and L20. It is important during the early stages of 50S assembly. It makes multiple contacts with different domains of the 23S rRNA in the assembled 50S subunit and ribosome.</text>
</comment>
<comment type="function">
    <text evidence="7">The globular domain of the protein is located near the polypeptide exit tunnel on the outside of the subunit, while an extended beta-hairpin is found that lines the wall of the exit tunnel in the center of the 70S ribosome.</text>
</comment>
<proteinExistence type="inferred from homology"/>
<evidence type="ECO:0000256" key="10">
    <source>
        <dbReference type="RuleBase" id="RU004008"/>
    </source>
</evidence>
<reference evidence="12" key="1">
    <citation type="submission" date="2017-09" db="EMBL/GenBank/DDBJ databases">
        <title>Depth-based differentiation of microbial function through sediment-hosted aquifers and enrichment of novel symbionts in the deep terrestrial subsurface.</title>
        <authorList>
            <person name="Probst A.J."/>
            <person name="Ladd B."/>
            <person name="Jarett J.K."/>
            <person name="Geller-Mcgrath D.E."/>
            <person name="Sieber C.M.K."/>
            <person name="Emerson J.B."/>
            <person name="Anantharaman K."/>
            <person name="Thomas B.C."/>
            <person name="Malmstrom R."/>
            <person name="Stieglmeier M."/>
            <person name="Klingl A."/>
            <person name="Woyke T."/>
            <person name="Ryan C.M."/>
            <person name="Banfield J.F."/>
        </authorList>
    </citation>
    <scope>NUCLEOTIDE SEQUENCE [LARGE SCALE GENOMIC DNA]</scope>
</reference>
<gene>
    <name evidence="7" type="primary">rplV</name>
    <name evidence="11" type="ORF">CO057_00345</name>
</gene>
<sequence>MNVKATAKFIRIAPRKTRLVVDLVRGLPVEQARRQLMFLQKVAAESVLKVLNSAIANAQNNFDLDISDFVVTEAFVDGGPTIKRYQPRAHGRAGLVRKKMSHITIAVGPKVDKKKIVRDEVKIKEKALKPKIKKSKAVEPEDKK</sequence>
<dbReference type="PANTHER" id="PTHR13501:SF8">
    <property type="entry name" value="LARGE RIBOSOMAL SUBUNIT PROTEIN UL22M"/>
    <property type="match status" value="1"/>
</dbReference>
<evidence type="ECO:0000256" key="4">
    <source>
        <dbReference type="ARBA" id="ARBA00022980"/>
    </source>
</evidence>
<evidence type="ECO:0000313" key="12">
    <source>
        <dbReference type="Proteomes" id="UP000230251"/>
    </source>
</evidence>
<keyword evidence="4 7" id="KW-0689">Ribosomal protein</keyword>
<dbReference type="Proteomes" id="UP000230251">
    <property type="component" value="Unassembled WGS sequence"/>
</dbReference>
<comment type="caution">
    <text evidence="11">The sequence shown here is derived from an EMBL/GenBank/DDBJ whole genome shotgun (WGS) entry which is preliminary data.</text>
</comment>
<comment type="similarity">
    <text evidence="1 7 8">Belongs to the universal ribosomal protein uL22 family.</text>
</comment>
<dbReference type="CDD" id="cd00336">
    <property type="entry name" value="Ribosomal_L22"/>
    <property type="match status" value="1"/>
</dbReference>